<sequence>MKDNSFRSYFPIFKKNPKLVYFDSASTSLKPQTVIDAMSDFYNNNGMNFRSFGTLSVQNNRLMGETREKTAQFINAEPEEIIFTKGTTESLNMLTQILSQNIQPGDEIITSELEHNSSVLPCIKAAEDKQAKLVFVPLSDQNKITVENFKTVLTDKTKIVVLTHMSNVLGYETPIKEIAKIAHQKDVLVILDAAQSVAHQRLDMKDLDVDFMAFSAHKIYGPFGVGILYGKKVHLEKMKPSFLGGGTIQEVFKDRYVLRDTPYKFESGTPNIGSVIAFKKSLEFIESIGIDKIHQHNKKMVAKIKEEFKKIPQIKVLNEGADNLVLFVFDKIHAHDVESSLAKHNIYLRTGLHCANLASKKLNQISTIRVSVGLHNTEEDIAFLITHLKKIKDFFSLI</sequence>
<evidence type="ECO:0000256" key="2">
    <source>
        <dbReference type="ARBA" id="ARBA00010447"/>
    </source>
</evidence>
<dbReference type="STRING" id="479893.CPX_001417"/>
<dbReference type="EMBL" id="LHCF01000004">
    <property type="protein sequence ID" value="KOR75542.1"/>
    <property type="molecule type" value="Genomic_DNA"/>
</dbReference>
<comment type="caution">
    <text evidence="9">The sequence shown here is derived from an EMBL/GenBank/DDBJ whole genome shotgun (WGS) entry which is preliminary data.</text>
</comment>
<dbReference type="PATRIC" id="fig|479893.3.peg.201"/>
<evidence type="ECO:0000256" key="3">
    <source>
        <dbReference type="ARBA" id="ARBA00012239"/>
    </source>
</evidence>
<dbReference type="OrthoDB" id="9804366at2"/>
<comment type="cofactor">
    <cofactor evidence="1 7">
        <name>pyridoxal 5'-phosphate</name>
        <dbReference type="ChEBI" id="CHEBI:597326"/>
    </cofactor>
</comment>
<feature type="domain" description="Aminotransferase class V" evidence="8">
    <location>
        <begin position="20"/>
        <end position="382"/>
    </location>
</feature>
<dbReference type="PROSITE" id="PS00595">
    <property type="entry name" value="AA_TRANSFER_CLASS_5"/>
    <property type="match status" value="1"/>
</dbReference>
<comment type="similarity">
    <text evidence="2">Belongs to the class-V pyridoxal-phosphate-dependent aminotransferase family. Csd subfamily.</text>
</comment>
<protein>
    <recommendedName>
        <fullName evidence="3">cysteine desulfurase</fullName>
        <ecNumber evidence="3">2.8.1.7</ecNumber>
    </recommendedName>
</protein>
<dbReference type="EC" id="2.8.1.7" evidence="3"/>
<dbReference type="Gene3D" id="3.90.1150.10">
    <property type="entry name" value="Aspartate Aminotransferase, domain 1"/>
    <property type="match status" value="1"/>
</dbReference>
<keyword evidence="4" id="KW-0808">Transferase</keyword>
<comment type="catalytic activity">
    <reaction evidence="6">
        <text>(sulfur carrier)-H + L-cysteine = (sulfur carrier)-SH + L-alanine</text>
        <dbReference type="Rhea" id="RHEA:43892"/>
        <dbReference type="Rhea" id="RHEA-COMP:14737"/>
        <dbReference type="Rhea" id="RHEA-COMP:14739"/>
        <dbReference type="ChEBI" id="CHEBI:29917"/>
        <dbReference type="ChEBI" id="CHEBI:35235"/>
        <dbReference type="ChEBI" id="CHEBI:57972"/>
        <dbReference type="ChEBI" id="CHEBI:64428"/>
        <dbReference type="EC" id="2.8.1.7"/>
    </reaction>
</comment>
<accession>A0A0M1N056</accession>
<dbReference type="InterPro" id="IPR010970">
    <property type="entry name" value="Cys_dSase_SufS"/>
</dbReference>
<evidence type="ECO:0000259" key="8">
    <source>
        <dbReference type="Pfam" id="PF00266"/>
    </source>
</evidence>
<dbReference type="InterPro" id="IPR016454">
    <property type="entry name" value="Cysteine_dSase"/>
</dbReference>
<dbReference type="Pfam" id="PF00266">
    <property type="entry name" value="Aminotran_5"/>
    <property type="match status" value="1"/>
</dbReference>
<dbReference type="SUPFAM" id="SSF53383">
    <property type="entry name" value="PLP-dependent transferases"/>
    <property type="match status" value="1"/>
</dbReference>
<dbReference type="InterPro" id="IPR000192">
    <property type="entry name" value="Aminotrans_V_dom"/>
</dbReference>
<evidence type="ECO:0000256" key="1">
    <source>
        <dbReference type="ARBA" id="ARBA00001933"/>
    </source>
</evidence>
<evidence type="ECO:0000256" key="5">
    <source>
        <dbReference type="ARBA" id="ARBA00022898"/>
    </source>
</evidence>
<dbReference type="InterPro" id="IPR015421">
    <property type="entry name" value="PyrdxlP-dep_Trfase_major"/>
</dbReference>
<dbReference type="CDD" id="cd06453">
    <property type="entry name" value="SufS_like"/>
    <property type="match status" value="1"/>
</dbReference>
<dbReference type="Proteomes" id="UP000037386">
    <property type="component" value="Unassembled WGS sequence"/>
</dbReference>
<dbReference type="InterPro" id="IPR015422">
    <property type="entry name" value="PyrdxlP-dep_Trfase_small"/>
</dbReference>
<dbReference type="InterPro" id="IPR015424">
    <property type="entry name" value="PyrdxlP-dep_Trfase"/>
</dbReference>
<dbReference type="InterPro" id="IPR020578">
    <property type="entry name" value="Aminotrans_V_PyrdxlP_BS"/>
</dbReference>
<evidence type="ECO:0000256" key="7">
    <source>
        <dbReference type="RuleBase" id="RU004504"/>
    </source>
</evidence>
<dbReference type="Gene3D" id="3.40.640.10">
    <property type="entry name" value="Type I PLP-dependent aspartate aminotransferase-like (Major domain)"/>
    <property type="match status" value="1"/>
</dbReference>
<evidence type="ECO:0000256" key="6">
    <source>
        <dbReference type="ARBA" id="ARBA00050776"/>
    </source>
</evidence>
<keyword evidence="5" id="KW-0663">Pyridoxal phosphate</keyword>
<evidence type="ECO:0000313" key="9">
    <source>
        <dbReference type="EMBL" id="KOR75542.1"/>
    </source>
</evidence>
<organism evidence="9 10">
    <name type="scientific">Candidatus Phytoplasma pruni</name>
    <dbReference type="NCBI Taxonomy" id="479893"/>
    <lineage>
        <taxon>Bacteria</taxon>
        <taxon>Bacillati</taxon>
        <taxon>Mycoplasmatota</taxon>
        <taxon>Mollicutes</taxon>
        <taxon>Acholeplasmatales</taxon>
        <taxon>Acholeplasmataceae</taxon>
        <taxon>Candidatus Phytoplasma</taxon>
        <taxon>16SrIII (X-disease group)</taxon>
    </lineage>
</organism>
<evidence type="ECO:0000256" key="4">
    <source>
        <dbReference type="ARBA" id="ARBA00022679"/>
    </source>
</evidence>
<name>A0A0M1N056_9MOLU</name>
<dbReference type="PANTHER" id="PTHR43586">
    <property type="entry name" value="CYSTEINE DESULFURASE"/>
    <property type="match status" value="1"/>
</dbReference>
<dbReference type="PIRSF" id="PIRSF005572">
    <property type="entry name" value="NifS"/>
    <property type="match status" value="1"/>
</dbReference>
<dbReference type="AlphaFoldDB" id="A0A0M1N056"/>
<dbReference type="GO" id="GO:0030170">
    <property type="term" value="F:pyridoxal phosphate binding"/>
    <property type="evidence" value="ECO:0007669"/>
    <property type="project" value="InterPro"/>
</dbReference>
<dbReference type="PANTHER" id="PTHR43586:SF8">
    <property type="entry name" value="CYSTEINE DESULFURASE 1, CHLOROPLASTIC"/>
    <property type="match status" value="1"/>
</dbReference>
<reference evidence="10" key="1">
    <citation type="submission" date="2015-05" db="EMBL/GenBank/DDBJ databases">
        <title>Draft genome sequence of 'Candidatus Phytoplasma Pruni' strain CX, a plant pathogenic bacterium.</title>
        <authorList>
            <person name="Lee I.-M."/>
            <person name="Bottner-Parker K.D."/>
            <person name="Shao J."/>
            <person name="Gundersen-Rindal D.E."/>
            <person name="Zhao Y."/>
            <person name="Davis R.E."/>
        </authorList>
    </citation>
    <scope>NUCLEOTIDE SEQUENCE [LARGE SCALE GENOMIC DNA]</scope>
    <source>
        <strain evidence="10">CX</strain>
    </source>
</reference>
<evidence type="ECO:0000313" key="10">
    <source>
        <dbReference type="Proteomes" id="UP000037386"/>
    </source>
</evidence>
<dbReference type="GO" id="GO:0006534">
    <property type="term" value="P:cysteine metabolic process"/>
    <property type="evidence" value="ECO:0007669"/>
    <property type="project" value="InterPro"/>
</dbReference>
<dbReference type="RefSeq" id="WP_017191463.1">
    <property type="nucleotide sequence ID" value="NZ_LHCF01000004.1"/>
</dbReference>
<proteinExistence type="inferred from homology"/>
<dbReference type="GO" id="GO:0031071">
    <property type="term" value="F:cysteine desulfurase activity"/>
    <property type="evidence" value="ECO:0007669"/>
    <property type="project" value="UniProtKB-EC"/>
</dbReference>
<gene>
    <name evidence="9" type="primary">csdB</name>
    <name evidence="9" type="ORF">CPX_001417</name>
</gene>